<evidence type="ECO:0008006" key="3">
    <source>
        <dbReference type="Google" id="ProtNLM"/>
    </source>
</evidence>
<sequence>MHTPKPTSRRNFLKDSVAGAMLAPSFTHITPRPIASPEVPLPPAPNSVLTRNRNLFNGDTCVYFYNPELWQPEDFSLKTVKNPRTGKLNTRPTLQGGPFSAKAIHRYVDVLADNGVDTFVINANASRAWYPSKTIPSILDGYKRGDRSFFRGHAICQGITKPAAIEDFLDHFVPFMNSYQDLLDAGVDWLAETAKACRRRGVSPWVSIRMNDLHGCNNFEGSFFNLPLLKQKDMRLECSSYGDQNWLYRQGLNYEKPEVRRQMFEQIREVVEDYDFEGIELDWWRQPLCCEPGASAETTAMISDWIREIRALTERQAQKTGRPYPLSLRIPGRLAMLKHIGLDVAALCREGTIDLVCPTGFFCTTWDMPHDALRRELGDRVAIYGVIEGSPNSLPVFDKKGKRTKGLRDTAASLELMRGSAVSSLVLGAGGIEWFNFFVTDQPRLPGLRADYTALGKMHQLDQLRGQPKQYAFGMNGTSQSITPFETPAQLPVVLERKGQYAFKTVMCAEPTDQGLVLLVQLVLKAGSRFEGASVSVNGSWPETLFTRSDELLFPCGPYTHLTKDHIGHICQLPVSLIRDGWNEILVEHGSKQPLGLVTVELGVK</sequence>
<accession>A0A939GF31</accession>
<keyword evidence="2" id="KW-1185">Reference proteome</keyword>
<dbReference type="Proteomes" id="UP000664034">
    <property type="component" value="Unassembled WGS sequence"/>
</dbReference>
<evidence type="ECO:0000313" key="2">
    <source>
        <dbReference type="Proteomes" id="UP000664034"/>
    </source>
</evidence>
<dbReference type="InterPro" id="IPR017853">
    <property type="entry name" value="GH"/>
</dbReference>
<name>A0A939GF31_9BACT</name>
<proteinExistence type="predicted"/>
<organism evidence="1 2">
    <name type="scientific">Fibrella rubiginis</name>
    <dbReference type="NCBI Taxonomy" id="2817060"/>
    <lineage>
        <taxon>Bacteria</taxon>
        <taxon>Pseudomonadati</taxon>
        <taxon>Bacteroidota</taxon>
        <taxon>Cytophagia</taxon>
        <taxon>Cytophagales</taxon>
        <taxon>Spirosomataceae</taxon>
        <taxon>Fibrella</taxon>
    </lineage>
</organism>
<dbReference type="InterPro" id="IPR006311">
    <property type="entry name" value="TAT_signal"/>
</dbReference>
<gene>
    <name evidence="1" type="ORF">J2I47_02305</name>
</gene>
<evidence type="ECO:0000313" key="1">
    <source>
        <dbReference type="EMBL" id="MBO0935372.1"/>
    </source>
</evidence>
<dbReference type="EMBL" id="JAFMYV010000001">
    <property type="protein sequence ID" value="MBO0935372.1"/>
    <property type="molecule type" value="Genomic_DNA"/>
</dbReference>
<dbReference type="PROSITE" id="PS51318">
    <property type="entry name" value="TAT"/>
    <property type="match status" value="1"/>
</dbReference>
<comment type="caution">
    <text evidence="1">The sequence shown here is derived from an EMBL/GenBank/DDBJ whole genome shotgun (WGS) entry which is preliminary data.</text>
</comment>
<protein>
    <recommendedName>
        <fullName evidence="3">Glycosyl hydrolase-like 10 domain-containing protein</fullName>
    </recommendedName>
</protein>
<reference evidence="1" key="1">
    <citation type="submission" date="2021-03" db="EMBL/GenBank/DDBJ databases">
        <title>Fibrella sp. HMF5335 genome sequencing and assembly.</title>
        <authorList>
            <person name="Kang H."/>
            <person name="Kim H."/>
            <person name="Bae S."/>
            <person name="Joh K."/>
        </authorList>
    </citation>
    <scope>NUCLEOTIDE SEQUENCE</scope>
    <source>
        <strain evidence="1">HMF5335</strain>
    </source>
</reference>
<dbReference type="AlphaFoldDB" id="A0A939GF31"/>
<dbReference type="SUPFAM" id="SSF51445">
    <property type="entry name" value="(Trans)glycosidases"/>
    <property type="match status" value="1"/>
</dbReference>
<dbReference type="Gene3D" id="3.20.20.80">
    <property type="entry name" value="Glycosidases"/>
    <property type="match status" value="1"/>
</dbReference>